<feature type="compositionally biased region" description="Polar residues" evidence="2">
    <location>
        <begin position="528"/>
        <end position="548"/>
    </location>
</feature>
<dbReference type="CDD" id="cd09272">
    <property type="entry name" value="RNase_HI_RT_Ty1"/>
    <property type="match status" value="1"/>
</dbReference>
<feature type="compositionally biased region" description="Basic and acidic residues" evidence="2">
    <location>
        <begin position="1"/>
        <end position="12"/>
    </location>
</feature>
<dbReference type="PANTHER" id="PTHR11439">
    <property type="entry name" value="GAG-POL-RELATED RETROTRANSPOSON"/>
    <property type="match status" value="1"/>
</dbReference>
<accession>A0ABQ5EFA2</accession>
<organism evidence="3 4">
    <name type="scientific">Tanacetum coccineum</name>
    <dbReference type="NCBI Taxonomy" id="301880"/>
    <lineage>
        <taxon>Eukaryota</taxon>
        <taxon>Viridiplantae</taxon>
        <taxon>Streptophyta</taxon>
        <taxon>Embryophyta</taxon>
        <taxon>Tracheophyta</taxon>
        <taxon>Spermatophyta</taxon>
        <taxon>Magnoliopsida</taxon>
        <taxon>eudicotyledons</taxon>
        <taxon>Gunneridae</taxon>
        <taxon>Pentapetalae</taxon>
        <taxon>asterids</taxon>
        <taxon>campanulids</taxon>
        <taxon>Asterales</taxon>
        <taxon>Asteraceae</taxon>
        <taxon>Asteroideae</taxon>
        <taxon>Anthemideae</taxon>
        <taxon>Anthemidinae</taxon>
        <taxon>Tanacetum</taxon>
    </lineage>
</organism>
<name>A0ABQ5EFA2_9ASTR</name>
<keyword evidence="1" id="KW-0175">Coiled coil</keyword>
<keyword evidence="4" id="KW-1185">Reference proteome</keyword>
<evidence type="ECO:0000313" key="3">
    <source>
        <dbReference type="EMBL" id="GJT49493.1"/>
    </source>
</evidence>
<dbReference type="Proteomes" id="UP001151760">
    <property type="component" value="Unassembled WGS sequence"/>
</dbReference>
<protein>
    <recommendedName>
        <fullName evidence="5">Copia protein</fullName>
    </recommendedName>
</protein>
<feature type="compositionally biased region" description="Polar residues" evidence="2">
    <location>
        <begin position="760"/>
        <end position="769"/>
    </location>
</feature>
<dbReference type="PANTHER" id="PTHR11439:SF442">
    <property type="entry name" value="CYSTEINE-RICH RLK (RECEPTOR-LIKE PROTEIN KINASE) 8"/>
    <property type="match status" value="1"/>
</dbReference>
<evidence type="ECO:0008006" key="5">
    <source>
        <dbReference type="Google" id="ProtNLM"/>
    </source>
</evidence>
<feature type="region of interest" description="Disordered" evidence="2">
    <location>
        <begin position="753"/>
        <end position="778"/>
    </location>
</feature>
<feature type="region of interest" description="Disordered" evidence="2">
    <location>
        <begin position="528"/>
        <end position="580"/>
    </location>
</feature>
<reference evidence="3" key="1">
    <citation type="journal article" date="2022" name="Int. J. Mol. Sci.">
        <title>Draft Genome of Tanacetum Coccineum: Genomic Comparison of Closely Related Tanacetum-Family Plants.</title>
        <authorList>
            <person name="Yamashiro T."/>
            <person name="Shiraishi A."/>
            <person name="Nakayama K."/>
            <person name="Satake H."/>
        </authorList>
    </citation>
    <scope>NUCLEOTIDE SEQUENCE</scope>
</reference>
<evidence type="ECO:0000256" key="1">
    <source>
        <dbReference type="SAM" id="Coils"/>
    </source>
</evidence>
<gene>
    <name evidence="3" type="ORF">Tco_0975650</name>
</gene>
<feature type="compositionally biased region" description="Basic residues" evidence="2">
    <location>
        <begin position="550"/>
        <end position="559"/>
    </location>
</feature>
<sequence length="830" mass="94079">MLKKFRLEDSKPMKTPMSTETKLKKDEEGESIDNTKYRGMIGFLLYLTASRLDIMFSVCLCARFQKDPKTSHLEAVKRIFRYVKGTTHLGLWYPKGSGIETIVYADSDHAGDYVDRKSTSGICTFMGCCLTSWFSKKQTALAISTTEAEYVSAGKACQQALWMKQALVDYGIRLDDIPIMCDNKGAIDLSKNPVQHSRTKHIEIRHHFLRDNVQKGNISIEKVKCSEVVKRSEVVNCCEVVWCLLLVCRDDTGSREFTIYEMMKGCSVWSVRCLLLVCRDDTGSRDFTIYEMMKGCSVWSVRKGRGFFFSDKLIRKGYKIQPNIKGYQWDICVGIKSLLKVTAVKLVLLVQKLQLLVLKLNAARHNLQLLVNVNVVEDSGFSECKFDKVCIEQFWSTAKAKTVNEEVQLQALVDGKNIVVTKASVRRDLQLEDAEGVDCLPNATFLNSLHSWVFFESMMKNLDSAVKFLMYPRFVQVLLDNQLEGMINHNRIYIEPSHTKKVFANMKRQGKDFSSRVIPLFSTMMVQAQQEQGEGSDMPTITQPSSSQPQKKHKPRNPKKKDTQIPQSNVPSDNLSDEAVNEENISKHSNDLLLSGEDRLKLEELMALYTNLQNRVLDLEHKKTTHALEIDSLKRRVKKLEKKQRSRTHRLRRLYKVGLSVRVVSSEDEGLGEEDASKQGRKIHDIDDDKDITLENVHDEDITADPVTTAGEVVTTANVKVSTASLIAATVTTVKLTLAQTLAELKSARPKTKGVVMQEPSETTATTKIPSKDKGKGTMVEEPLKMKKKDQVLFDEQEAIRLQAQFNEEESIAREKEEDNAALIAQWNDI</sequence>
<dbReference type="EMBL" id="BQNB010016243">
    <property type="protein sequence ID" value="GJT49493.1"/>
    <property type="molecule type" value="Genomic_DNA"/>
</dbReference>
<feature type="coiled-coil region" evidence="1">
    <location>
        <begin position="602"/>
        <end position="643"/>
    </location>
</feature>
<feature type="compositionally biased region" description="Polar residues" evidence="2">
    <location>
        <begin position="564"/>
        <end position="574"/>
    </location>
</feature>
<reference evidence="3" key="2">
    <citation type="submission" date="2022-01" db="EMBL/GenBank/DDBJ databases">
        <authorList>
            <person name="Yamashiro T."/>
            <person name="Shiraishi A."/>
            <person name="Satake H."/>
            <person name="Nakayama K."/>
        </authorList>
    </citation>
    <scope>NUCLEOTIDE SEQUENCE</scope>
</reference>
<proteinExistence type="predicted"/>
<feature type="region of interest" description="Disordered" evidence="2">
    <location>
        <begin position="1"/>
        <end position="29"/>
    </location>
</feature>
<evidence type="ECO:0000256" key="2">
    <source>
        <dbReference type="SAM" id="MobiDB-lite"/>
    </source>
</evidence>
<comment type="caution">
    <text evidence="3">The sequence shown here is derived from an EMBL/GenBank/DDBJ whole genome shotgun (WGS) entry which is preliminary data.</text>
</comment>
<evidence type="ECO:0000313" key="4">
    <source>
        <dbReference type="Proteomes" id="UP001151760"/>
    </source>
</evidence>